<dbReference type="InterPro" id="IPR049127">
    <property type="entry name" value="TECR-like_N"/>
</dbReference>
<keyword evidence="13" id="KW-1185">Reference proteome</keyword>
<keyword evidence="7" id="KW-0560">Oxidoreductase</keyword>
<dbReference type="GO" id="GO:0016627">
    <property type="term" value="F:oxidoreductase activity, acting on the CH-CH group of donors"/>
    <property type="evidence" value="ECO:0007669"/>
    <property type="project" value="InterPro"/>
</dbReference>
<dbReference type="Pfam" id="PF02544">
    <property type="entry name" value="Steroid_dh"/>
    <property type="match status" value="1"/>
</dbReference>
<evidence type="ECO:0000259" key="10">
    <source>
        <dbReference type="Pfam" id="PF02544"/>
    </source>
</evidence>
<dbReference type="PANTHER" id="PTHR10556">
    <property type="entry name" value="3-OXO-5-ALPHA-STEROID 4-DEHYDROGENASE"/>
    <property type="match status" value="1"/>
</dbReference>
<dbReference type="Ensembl" id="ENSMMDT00005052269.1">
    <property type="protein sequence ID" value="ENSMMDP00005051261.1"/>
    <property type="gene ID" value="ENSMMDG00005023173.1"/>
</dbReference>
<gene>
    <name evidence="12" type="primary">LOC115374875</name>
</gene>
<comment type="similarity">
    <text evidence="3">Belongs to the steroid 5-alpha reductase family.</text>
</comment>
<evidence type="ECO:0000259" key="11">
    <source>
        <dbReference type="Pfam" id="PF21696"/>
    </source>
</evidence>
<keyword evidence="8 9" id="KW-0472">Membrane</keyword>
<dbReference type="Pfam" id="PF21696">
    <property type="entry name" value="TECR_N"/>
    <property type="match status" value="1"/>
</dbReference>
<keyword evidence="4 9" id="KW-0812">Transmembrane</keyword>
<feature type="transmembrane region" description="Helical" evidence="9">
    <location>
        <begin position="144"/>
        <end position="166"/>
    </location>
</feature>
<feature type="transmembrane region" description="Helical" evidence="9">
    <location>
        <begin position="315"/>
        <end position="335"/>
    </location>
</feature>
<sequence length="367" mass="42435">MLRLFSCSHTNKLISTLTHSLPPDNMGSFDLRDLFTVGQFLKRRCADGLKAGETKQAKNYVFFEVEILDSKKLQLCFLDKVEPNATIGEIKCLLHKYCDLENPPAVPLCFQLSDGKSLRDDDVLENLPVGTTATMFFHDLGPQLGWTMVFLAQCVGPLFLYLLFYFRLPNIYLHEHNYTRSPYKVVKLACVCHSFHYIKKLFEIIFIHRFSHGTMPLRTIMWNCLYYWGFAAWMAYYINHPLYTPPAYGKLQIYSALVMFVLCEAGNFSINLAFNTLGCSGSRPKSIPYPTKNPFTWLFFLVSCPNYTYETGAWLSFSIMTQCAPVALFTFISFIQMTIWAREKQEIYTREFISYPELRSAIVPLFL</sequence>
<feature type="transmembrane region" description="Helical" evidence="9">
    <location>
        <begin position="251"/>
        <end position="274"/>
    </location>
</feature>
<dbReference type="AlphaFoldDB" id="A0A668AWJ1"/>
<reference evidence="12" key="3">
    <citation type="submission" date="2025-09" db="UniProtKB">
        <authorList>
            <consortium name="Ensembl"/>
        </authorList>
    </citation>
    <scope>IDENTIFICATION</scope>
</reference>
<name>A0A668AWJ1_9TELE</name>
<keyword evidence="6 9" id="KW-1133">Transmembrane helix</keyword>
<dbReference type="GO" id="GO:0042761">
    <property type="term" value="P:very long-chain fatty acid biosynthetic process"/>
    <property type="evidence" value="ECO:0007669"/>
    <property type="project" value="TreeGrafter"/>
</dbReference>
<dbReference type="InterPro" id="IPR039357">
    <property type="entry name" value="SRD5A/TECR"/>
</dbReference>
<dbReference type="GeneTree" id="ENSGT00950000182886"/>
<feature type="transmembrane region" description="Helical" evidence="9">
    <location>
        <begin position="220"/>
        <end position="239"/>
    </location>
</feature>
<evidence type="ECO:0000256" key="6">
    <source>
        <dbReference type="ARBA" id="ARBA00022989"/>
    </source>
</evidence>
<feature type="domain" description="3-oxo-5-alpha-steroid 4-dehydrogenase C-terminal" evidence="10">
    <location>
        <begin position="214"/>
        <end position="366"/>
    </location>
</feature>
<dbReference type="InParanoid" id="A0A668AWJ1"/>
<dbReference type="GO" id="GO:0016020">
    <property type="term" value="C:membrane"/>
    <property type="evidence" value="ECO:0007669"/>
    <property type="project" value="UniProtKB-SubCell"/>
</dbReference>
<evidence type="ECO:0000313" key="12">
    <source>
        <dbReference type="Ensembl" id="ENSMMDP00005051261.1"/>
    </source>
</evidence>
<dbReference type="PROSITE" id="PS50244">
    <property type="entry name" value="S5A_REDUCTASE"/>
    <property type="match status" value="1"/>
</dbReference>
<reference evidence="12" key="2">
    <citation type="submission" date="2025-08" db="UniProtKB">
        <authorList>
            <consortium name="Ensembl"/>
        </authorList>
    </citation>
    <scope>IDENTIFICATION</scope>
</reference>
<organism evidence="12 13">
    <name type="scientific">Myripristis murdjan</name>
    <name type="common">pinecone soldierfish</name>
    <dbReference type="NCBI Taxonomy" id="586833"/>
    <lineage>
        <taxon>Eukaryota</taxon>
        <taxon>Metazoa</taxon>
        <taxon>Chordata</taxon>
        <taxon>Craniata</taxon>
        <taxon>Vertebrata</taxon>
        <taxon>Euteleostomi</taxon>
        <taxon>Actinopterygii</taxon>
        <taxon>Neopterygii</taxon>
        <taxon>Teleostei</taxon>
        <taxon>Neoteleostei</taxon>
        <taxon>Acanthomorphata</taxon>
        <taxon>Holocentriformes</taxon>
        <taxon>Holocentridae</taxon>
        <taxon>Myripristis</taxon>
    </lineage>
</organism>
<accession>A0A668AWJ1</accession>
<dbReference type="Gene3D" id="3.10.20.90">
    <property type="entry name" value="Phosphatidylinositol 3-kinase Catalytic Subunit, Chain A, domain 1"/>
    <property type="match status" value="1"/>
</dbReference>
<evidence type="ECO:0000256" key="3">
    <source>
        <dbReference type="ARBA" id="ARBA00007742"/>
    </source>
</evidence>
<dbReference type="GO" id="GO:0005783">
    <property type="term" value="C:endoplasmic reticulum"/>
    <property type="evidence" value="ECO:0007669"/>
    <property type="project" value="UniProtKB-SubCell"/>
</dbReference>
<evidence type="ECO:0000256" key="4">
    <source>
        <dbReference type="ARBA" id="ARBA00022692"/>
    </source>
</evidence>
<evidence type="ECO:0000256" key="5">
    <source>
        <dbReference type="ARBA" id="ARBA00022824"/>
    </source>
</evidence>
<evidence type="ECO:0000256" key="1">
    <source>
        <dbReference type="ARBA" id="ARBA00004141"/>
    </source>
</evidence>
<feature type="domain" description="TECR-like N-terminal" evidence="11">
    <location>
        <begin position="63"/>
        <end position="139"/>
    </location>
</feature>
<protein>
    <submittedName>
        <fullName evidence="12">Trans-2,3-enoyl-CoA reductase-like 2b</fullName>
    </submittedName>
</protein>
<evidence type="ECO:0000256" key="7">
    <source>
        <dbReference type="ARBA" id="ARBA00023002"/>
    </source>
</evidence>
<feature type="transmembrane region" description="Helical" evidence="9">
    <location>
        <begin position="294"/>
        <end position="309"/>
    </location>
</feature>
<comment type="subcellular location">
    <subcellularLocation>
        <location evidence="2">Endoplasmic reticulum</location>
    </subcellularLocation>
    <subcellularLocation>
        <location evidence="1">Membrane</location>
        <topology evidence="1">Multi-pass membrane protein</topology>
    </subcellularLocation>
</comment>
<proteinExistence type="inferred from homology"/>
<dbReference type="Proteomes" id="UP000472263">
    <property type="component" value="Chromosome 17"/>
</dbReference>
<dbReference type="PANTHER" id="PTHR10556:SF59">
    <property type="entry name" value="STEROID 5-ALPHA REDUCTASE C-TERMINAL DOMAIN-CONTAINING PROTEIN"/>
    <property type="match status" value="1"/>
</dbReference>
<evidence type="ECO:0000313" key="13">
    <source>
        <dbReference type="Proteomes" id="UP000472263"/>
    </source>
</evidence>
<dbReference type="InterPro" id="IPR001104">
    <property type="entry name" value="3-oxo-5_a-steroid_4-DH_C"/>
</dbReference>
<keyword evidence="5" id="KW-0256">Endoplasmic reticulum</keyword>
<evidence type="ECO:0000256" key="8">
    <source>
        <dbReference type="ARBA" id="ARBA00023136"/>
    </source>
</evidence>
<evidence type="ECO:0000256" key="2">
    <source>
        <dbReference type="ARBA" id="ARBA00004240"/>
    </source>
</evidence>
<reference evidence="12" key="1">
    <citation type="submission" date="2019-06" db="EMBL/GenBank/DDBJ databases">
        <authorList>
            <consortium name="Wellcome Sanger Institute Data Sharing"/>
        </authorList>
    </citation>
    <scope>NUCLEOTIDE SEQUENCE [LARGE SCALE GENOMIC DNA]</scope>
</reference>
<evidence type="ECO:0000256" key="9">
    <source>
        <dbReference type="SAM" id="Phobius"/>
    </source>
</evidence>